<evidence type="ECO:0000313" key="1">
    <source>
        <dbReference type="EMBL" id="KAK0506571.1"/>
    </source>
</evidence>
<name>A0AA39QRH2_9AGAR</name>
<keyword evidence="2" id="KW-1185">Reference proteome</keyword>
<accession>A0AA39QRH2</accession>
<reference evidence="1" key="1">
    <citation type="submission" date="2023-06" db="EMBL/GenBank/DDBJ databases">
        <authorList>
            <consortium name="Lawrence Berkeley National Laboratory"/>
            <person name="Ahrendt S."/>
            <person name="Sahu N."/>
            <person name="Indic B."/>
            <person name="Wong-Bajracharya J."/>
            <person name="Merenyi Z."/>
            <person name="Ke H.-M."/>
            <person name="Monk M."/>
            <person name="Kocsube S."/>
            <person name="Drula E."/>
            <person name="Lipzen A."/>
            <person name="Balint B."/>
            <person name="Henrissat B."/>
            <person name="Andreopoulos B."/>
            <person name="Martin F.M."/>
            <person name="Harder C.B."/>
            <person name="Rigling D."/>
            <person name="Ford K.L."/>
            <person name="Foster G.D."/>
            <person name="Pangilinan J."/>
            <person name="Papanicolaou A."/>
            <person name="Barry K."/>
            <person name="LaButti K."/>
            <person name="Viragh M."/>
            <person name="Koriabine M."/>
            <person name="Yan M."/>
            <person name="Riley R."/>
            <person name="Champramary S."/>
            <person name="Plett K.L."/>
            <person name="Tsai I.J."/>
            <person name="Slot J."/>
            <person name="Sipos G."/>
            <person name="Plett J."/>
            <person name="Nagy L.G."/>
            <person name="Grigoriev I.V."/>
        </authorList>
    </citation>
    <scope>NUCLEOTIDE SEQUENCE</scope>
    <source>
        <strain evidence="1">HWK02</strain>
    </source>
</reference>
<proteinExistence type="predicted"/>
<dbReference type="EMBL" id="JAUEPU010000001">
    <property type="protein sequence ID" value="KAK0506571.1"/>
    <property type="molecule type" value="Genomic_DNA"/>
</dbReference>
<gene>
    <name evidence="1" type="ORF">EDD18DRAFT_1030181</name>
</gene>
<evidence type="ECO:0000313" key="2">
    <source>
        <dbReference type="Proteomes" id="UP001175228"/>
    </source>
</evidence>
<sequence>HPLVYVEWFTPFCNPDPITGFYHVSRSTRRGCTYAEIITADWLVQNCHLNPW</sequence>
<feature type="non-terminal residue" evidence="1">
    <location>
        <position position="1"/>
    </location>
</feature>
<feature type="non-terminal residue" evidence="1">
    <location>
        <position position="52"/>
    </location>
</feature>
<dbReference type="AlphaFoldDB" id="A0AA39QRH2"/>
<protein>
    <submittedName>
        <fullName evidence="1">Uncharacterized protein</fullName>
    </submittedName>
</protein>
<comment type="caution">
    <text evidence="1">The sequence shown here is derived from an EMBL/GenBank/DDBJ whole genome shotgun (WGS) entry which is preliminary data.</text>
</comment>
<organism evidence="1 2">
    <name type="scientific">Armillaria luteobubalina</name>
    <dbReference type="NCBI Taxonomy" id="153913"/>
    <lineage>
        <taxon>Eukaryota</taxon>
        <taxon>Fungi</taxon>
        <taxon>Dikarya</taxon>
        <taxon>Basidiomycota</taxon>
        <taxon>Agaricomycotina</taxon>
        <taxon>Agaricomycetes</taxon>
        <taxon>Agaricomycetidae</taxon>
        <taxon>Agaricales</taxon>
        <taxon>Marasmiineae</taxon>
        <taxon>Physalacriaceae</taxon>
        <taxon>Armillaria</taxon>
    </lineage>
</organism>
<dbReference type="Proteomes" id="UP001175228">
    <property type="component" value="Unassembled WGS sequence"/>
</dbReference>